<dbReference type="Pfam" id="PF14695">
    <property type="entry name" value="LINES_C"/>
    <property type="match status" value="1"/>
</dbReference>
<dbReference type="PANTHER" id="PTHR13437:SF2">
    <property type="entry name" value="NUCLEOPORIN P58_P45"/>
    <property type="match status" value="1"/>
</dbReference>
<dbReference type="Pfam" id="PF14694">
    <property type="entry name" value="LINES_N"/>
    <property type="match status" value="1"/>
</dbReference>
<keyword evidence="6" id="KW-0906">Nuclear pore complex</keyword>
<evidence type="ECO:0000256" key="5">
    <source>
        <dbReference type="ARBA" id="ARBA00023010"/>
    </source>
</evidence>
<accession>A0A8X8Z8Z2</accession>
<keyword evidence="7" id="KW-0539">Nucleus</keyword>
<feature type="region of interest" description="Disordered" evidence="8">
    <location>
        <begin position="1"/>
        <end position="55"/>
    </location>
</feature>
<dbReference type="Proteomes" id="UP000298416">
    <property type="component" value="Unassembled WGS sequence"/>
</dbReference>
<dbReference type="GO" id="GO:0015031">
    <property type="term" value="P:protein transport"/>
    <property type="evidence" value="ECO:0007669"/>
    <property type="project" value="UniProtKB-KW"/>
</dbReference>
<sequence length="1148" mass="128377">MAFSFSPQQPQQSLFQTPIQQPSPFQPQQQQQQQSPFQLQLSQPQQQQSQPQPQQLPQLYLFTNDKVPASYGTKWADLHPDSQKVLLQIEEKILEYRDESQRLDQCSRLFDSSVSNNGFELDASSIVQELGGITISMERQKATLQELMTVVKDMLRNTEVAVRSFMILRPRFLHQNKNSPAGATAPSQPSGATVTQTSTGQPAGNSMAPVFDFYSGLPKKPSPFLQQTVARFEKYLSECRQWIEELEQLLLLDSGKHSLNSSSSLLQSLPKVMTNVHDFFVHVAAKVESIHQYIESMRTAYLADQRHRGDENDPFLEADRRETAKQEAAARRVHPTIHLPNVPQPSGQATGLLALSAPTGASTSTNPSSSTTAPASSGTGSLFFPTPAAASSTPSLFSTPTSSAPFSSLLGTAASQSSLFSSLSASSSAFGISTPISSTPAAAPAFSTPFATGQLSVSTRSCNWVRSKLWNGISPDLESSSLILLQKHLDLSIQVTMDLSTSTFTQEIEKDLLISLSQVFRQVKQLVDELDSDEEELLADTAFDGECFIDATAQLDNRHCLAIIIGDLMFLLTIKSQYAQHLVGNTLVAISEFLLALDGDWDEFMQLLCLCLDLAIRNVLKSSPDSAFETRYPDFNPSTRSLLKLKLKSANWSVVAAIFRVMRNIQKCMKQDIDEKCMKTYLDSVSSLVISFPWDLLRVIYVGHNTDCLNGPAEDAVLKIDYFQLIEMTTFFGYCIQLFCSLVTQSSSLEVEAEVDFSPMIWQIVNLVPKLTLWCQVEVQSPHHVRISHYFRHKVLIGYIPFDRRPITMPNLVDVAHADAHGQDLLLQPISGGKLDQDGFLEGSPFCTSIFDEKQHNIPSFHLQRLAILLFVKCSLNLVVVEGGPDEQKCVDENLKHISSSDLNLESEFCSDNSIGLTELHKWLQLHVHVDILRNDELYFERCVRFTLSFIQLFMHEDDILFKMLLQLFHMPSFFQERQIVNDEPLAEVKNRLAADVFNPIHLFHLFLAEISYDHQVLLDYLISKDTGSICAEYLLRSLRIICIFWSLFVEFPGVKDDSGQSCVKRPKILADSRDIKVATYPAPLKEGGTPSLETECNEGHAHGNNSRANFKRPFVAARDCLASLTTSIDSLNKKGLFPYNPQVLLRR</sequence>
<dbReference type="GO" id="GO:0051028">
    <property type="term" value="P:mRNA transport"/>
    <property type="evidence" value="ECO:0007669"/>
    <property type="project" value="UniProtKB-KW"/>
</dbReference>
<evidence type="ECO:0000256" key="7">
    <source>
        <dbReference type="ARBA" id="ARBA00023242"/>
    </source>
</evidence>
<comment type="subcellular location">
    <subcellularLocation>
        <location evidence="1">Nucleus</location>
        <location evidence="1">Nuclear pore complex</location>
    </subcellularLocation>
</comment>
<reference evidence="11" key="1">
    <citation type="submission" date="2018-01" db="EMBL/GenBank/DDBJ databases">
        <authorList>
            <person name="Mao J.F."/>
        </authorList>
    </citation>
    <scope>NUCLEOTIDE SEQUENCE</scope>
    <source>
        <strain evidence="11">Huo1</strain>
        <tissue evidence="11">Leaf</tissue>
    </source>
</reference>
<name>A0A8X8Z8Z2_SALSN</name>
<evidence type="ECO:0000256" key="2">
    <source>
        <dbReference type="ARBA" id="ARBA00022448"/>
    </source>
</evidence>
<dbReference type="InterPro" id="IPR024882">
    <property type="entry name" value="NUP58/p45/49"/>
</dbReference>
<comment type="caution">
    <text evidence="11">The sequence shown here is derived from an EMBL/GenBank/DDBJ whole genome shotgun (WGS) entry which is preliminary data.</text>
</comment>
<reference evidence="11" key="2">
    <citation type="submission" date="2020-08" db="EMBL/GenBank/DDBJ databases">
        <title>Plant Genome Project.</title>
        <authorList>
            <person name="Zhang R.-G."/>
        </authorList>
    </citation>
    <scope>NUCLEOTIDE SEQUENCE</scope>
    <source>
        <strain evidence="11">Huo1</strain>
        <tissue evidence="11">Leaf</tissue>
    </source>
</reference>
<organism evidence="11">
    <name type="scientific">Salvia splendens</name>
    <name type="common">Scarlet sage</name>
    <dbReference type="NCBI Taxonomy" id="180675"/>
    <lineage>
        <taxon>Eukaryota</taxon>
        <taxon>Viridiplantae</taxon>
        <taxon>Streptophyta</taxon>
        <taxon>Embryophyta</taxon>
        <taxon>Tracheophyta</taxon>
        <taxon>Spermatophyta</taxon>
        <taxon>Magnoliopsida</taxon>
        <taxon>eudicotyledons</taxon>
        <taxon>Gunneridae</taxon>
        <taxon>Pentapetalae</taxon>
        <taxon>asterids</taxon>
        <taxon>lamiids</taxon>
        <taxon>Lamiales</taxon>
        <taxon>Lamiaceae</taxon>
        <taxon>Nepetoideae</taxon>
        <taxon>Mentheae</taxon>
        <taxon>Salviinae</taxon>
        <taxon>Salvia</taxon>
        <taxon>Salvia subgen. Calosphace</taxon>
        <taxon>core Calosphace</taxon>
    </lineage>
</organism>
<dbReference type="GO" id="GO:0017056">
    <property type="term" value="F:structural constituent of nuclear pore"/>
    <property type="evidence" value="ECO:0007669"/>
    <property type="project" value="InterPro"/>
</dbReference>
<keyword evidence="4" id="KW-0653">Protein transport</keyword>
<evidence type="ECO:0000313" key="11">
    <source>
        <dbReference type="EMBL" id="KAG6396206.1"/>
    </source>
</evidence>
<feature type="region of interest" description="Disordered" evidence="8">
    <location>
        <begin position="177"/>
        <end position="203"/>
    </location>
</feature>
<dbReference type="PANTHER" id="PTHR13437">
    <property type="entry name" value="NUCLEOPORIN P58/P45 NUCLEOPORIN-LIKE PROTEIN 1"/>
    <property type="match status" value="1"/>
</dbReference>
<proteinExistence type="predicted"/>
<keyword evidence="2" id="KW-0813">Transport</keyword>
<evidence type="ECO:0000259" key="10">
    <source>
        <dbReference type="Pfam" id="PF14695"/>
    </source>
</evidence>
<evidence type="ECO:0000256" key="1">
    <source>
        <dbReference type="ARBA" id="ARBA00004567"/>
    </source>
</evidence>
<keyword evidence="12" id="KW-1185">Reference proteome</keyword>
<evidence type="ECO:0000256" key="3">
    <source>
        <dbReference type="ARBA" id="ARBA00022816"/>
    </source>
</evidence>
<evidence type="ECO:0000256" key="8">
    <source>
        <dbReference type="SAM" id="MobiDB-lite"/>
    </source>
</evidence>
<evidence type="ECO:0000256" key="4">
    <source>
        <dbReference type="ARBA" id="ARBA00022927"/>
    </source>
</evidence>
<dbReference type="GO" id="GO:0005643">
    <property type="term" value="C:nuclear pore"/>
    <property type="evidence" value="ECO:0007669"/>
    <property type="project" value="UniProtKB-SubCell"/>
</dbReference>
<evidence type="ECO:0000256" key="6">
    <source>
        <dbReference type="ARBA" id="ARBA00023132"/>
    </source>
</evidence>
<feature type="region of interest" description="Disordered" evidence="8">
    <location>
        <begin position="357"/>
        <end position="379"/>
    </location>
</feature>
<dbReference type="InterPro" id="IPR032794">
    <property type="entry name" value="LINES_N"/>
</dbReference>
<dbReference type="Gene3D" id="6.10.140.1350">
    <property type="match status" value="1"/>
</dbReference>
<dbReference type="InterPro" id="IPR029415">
    <property type="entry name" value="Lines_C"/>
</dbReference>
<dbReference type="GO" id="GO:0008139">
    <property type="term" value="F:nuclear localization sequence binding"/>
    <property type="evidence" value="ECO:0007669"/>
    <property type="project" value="InterPro"/>
</dbReference>
<feature type="domain" description="Protein Lines N-terminal" evidence="9">
    <location>
        <begin position="941"/>
        <end position="1051"/>
    </location>
</feature>
<dbReference type="EMBL" id="PNBA02000016">
    <property type="protein sequence ID" value="KAG6396206.1"/>
    <property type="molecule type" value="Genomic_DNA"/>
</dbReference>
<gene>
    <name evidence="11" type="ORF">SASPL_142350</name>
</gene>
<protein>
    <submittedName>
        <fullName evidence="11">Uncharacterized protein</fullName>
    </submittedName>
</protein>
<dbReference type="AlphaFoldDB" id="A0A8X8Z8Z2"/>
<keyword evidence="3" id="KW-0509">mRNA transport</keyword>
<keyword evidence="5" id="KW-0811">Translocation</keyword>
<feature type="domain" description="Protein Lines C-terminal" evidence="10">
    <location>
        <begin position="1120"/>
        <end position="1148"/>
    </location>
</feature>
<evidence type="ECO:0000259" key="9">
    <source>
        <dbReference type="Pfam" id="PF14694"/>
    </source>
</evidence>
<evidence type="ECO:0000313" key="12">
    <source>
        <dbReference type="Proteomes" id="UP000298416"/>
    </source>
</evidence>